<dbReference type="CDD" id="cd12087">
    <property type="entry name" value="TM_EGFR-like"/>
    <property type="match status" value="1"/>
</dbReference>
<evidence type="ECO:0000256" key="1">
    <source>
        <dbReference type="SAM" id="MobiDB-lite"/>
    </source>
</evidence>
<keyword evidence="4" id="KW-1185">Reference proteome</keyword>
<sequence>MSCAPYPAAVRLGNVTLSNNMTARGMNMSIGSPPQALAFMPLMPLNNSIIYGTDGYCLTGSPGDGPWTDTGCTTFRAGAYDSLASSSKAAANADAYPYDGAGDPIIGFSKYPQFQYMSDALHLNDNVTISGFPLGVALNDWGEQGYFPTMGIGLGTNSTILNLLVSTGQIASRSWSFFWGRTTVPDGASSSTAQQLDGSVVFGGYDRAKVTGTKYTQPMTATEPECASQLVVNIADIVLNFANGSDVSIFPASSSAAMAACISPALPTLMWMPLDPYFTNMMTMTDNDIYDMGRSVGIYYWNMRYETSSQFEPYGGDLTIKLQSGLSVRISNDQLVRPHTSIDQTTGAIVVNSTAPDLLINSLQSTEATRLAQIGWQFFSAAYLLVNQDANEFTLWEANPTTAEDLVAVDTTGAEVTQFCAASSGNTTTGGGGDNTNSNNNNNTTTHKSVSAGVIAGSVVGAVAAICIAAGLLVWWLRRRRLQPNPHAAGAPGVAAMGNPGGGMNYSAELDALNGHSRHASPQVLGSEAKYYSFQETAPPVFEVHHELQA</sequence>
<dbReference type="Proteomes" id="UP001642405">
    <property type="component" value="Unassembled WGS sequence"/>
</dbReference>
<evidence type="ECO:0000256" key="2">
    <source>
        <dbReference type="SAM" id="Phobius"/>
    </source>
</evidence>
<accession>A0ABP0CTC3</accession>
<feature type="transmembrane region" description="Helical" evidence="2">
    <location>
        <begin position="450"/>
        <end position="477"/>
    </location>
</feature>
<gene>
    <name evidence="3" type="ORF">SCUCBS95973_009254</name>
</gene>
<reference evidence="3 4" key="1">
    <citation type="submission" date="2024-01" db="EMBL/GenBank/DDBJ databases">
        <authorList>
            <person name="Allen C."/>
            <person name="Tagirdzhanova G."/>
        </authorList>
    </citation>
    <scope>NUCLEOTIDE SEQUENCE [LARGE SCALE GENOMIC DNA]</scope>
</reference>
<dbReference type="InterPro" id="IPR021109">
    <property type="entry name" value="Peptidase_aspartic_dom_sf"/>
</dbReference>
<evidence type="ECO:0000313" key="4">
    <source>
        <dbReference type="Proteomes" id="UP001642405"/>
    </source>
</evidence>
<comment type="caution">
    <text evidence="3">The sequence shown here is derived from an EMBL/GenBank/DDBJ whole genome shotgun (WGS) entry which is preliminary data.</text>
</comment>
<dbReference type="SUPFAM" id="SSF50630">
    <property type="entry name" value="Acid proteases"/>
    <property type="match status" value="1"/>
</dbReference>
<organism evidence="3 4">
    <name type="scientific">Sporothrix curviconia</name>
    <dbReference type="NCBI Taxonomy" id="1260050"/>
    <lineage>
        <taxon>Eukaryota</taxon>
        <taxon>Fungi</taxon>
        <taxon>Dikarya</taxon>
        <taxon>Ascomycota</taxon>
        <taxon>Pezizomycotina</taxon>
        <taxon>Sordariomycetes</taxon>
        <taxon>Sordariomycetidae</taxon>
        <taxon>Ophiostomatales</taxon>
        <taxon>Ophiostomataceae</taxon>
        <taxon>Sporothrix</taxon>
    </lineage>
</organism>
<evidence type="ECO:0000313" key="3">
    <source>
        <dbReference type="EMBL" id="CAK7235392.1"/>
    </source>
</evidence>
<dbReference type="EMBL" id="CAWUHB010000098">
    <property type="protein sequence ID" value="CAK7235392.1"/>
    <property type="molecule type" value="Genomic_DNA"/>
</dbReference>
<protein>
    <recommendedName>
        <fullName evidence="5">Peptidase A1 domain-containing protein</fullName>
    </recommendedName>
</protein>
<name>A0ABP0CTC3_9PEZI</name>
<evidence type="ECO:0008006" key="5">
    <source>
        <dbReference type="Google" id="ProtNLM"/>
    </source>
</evidence>
<dbReference type="Gene3D" id="2.40.70.10">
    <property type="entry name" value="Acid Proteases"/>
    <property type="match status" value="1"/>
</dbReference>
<keyword evidence="2" id="KW-0472">Membrane</keyword>
<proteinExistence type="predicted"/>
<keyword evidence="2" id="KW-1133">Transmembrane helix</keyword>
<keyword evidence="2" id="KW-0812">Transmembrane</keyword>
<feature type="compositionally biased region" description="Low complexity" evidence="1">
    <location>
        <begin position="435"/>
        <end position="445"/>
    </location>
</feature>
<feature type="region of interest" description="Disordered" evidence="1">
    <location>
        <begin position="423"/>
        <end position="445"/>
    </location>
</feature>